<reference evidence="1 2" key="2">
    <citation type="submission" date="2018-11" db="EMBL/GenBank/DDBJ databases">
        <authorList>
            <consortium name="Pathogen Informatics"/>
        </authorList>
    </citation>
    <scope>NUCLEOTIDE SEQUENCE [LARGE SCALE GENOMIC DNA]</scope>
</reference>
<dbReference type="OrthoDB" id="823504at2759"/>
<evidence type="ECO:0000313" key="1">
    <source>
        <dbReference type="EMBL" id="VDK22000.1"/>
    </source>
</evidence>
<name>A0A0M3J889_ANISI</name>
<organism evidence="3">
    <name type="scientific">Anisakis simplex</name>
    <name type="common">Herring worm</name>
    <dbReference type="NCBI Taxonomy" id="6269"/>
    <lineage>
        <taxon>Eukaryota</taxon>
        <taxon>Metazoa</taxon>
        <taxon>Ecdysozoa</taxon>
        <taxon>Nematoda</taxon>
        <taxon>Chromadorea</taxon>
        <taxon>Rhabditida</taxon>
        <taxon>Spirurina</taxon>
        <taxon>Ascaridomorpha</taxon>
        <taxon>Ascaridoidea</taxon>
        <taxon>Anisakidae</taxon>
        <taxon>Anisakis</taxon>
        <taxon>Anisakis simplex complex</taxon>
    </lineage>
</organism>
<protein>
    <submittedName>
        <fullName evidence="3">Late nodulin</fullName>
    </submittedName>
</protein>
<dbReference type="AlphaFoldDB" id="A0A0M3J889"/>
<sequence length="124" mass="14070">MRYEHVAFEVFLAVPRRLTPNNIMRDGCVQSNLPNPCAADICYHKNYRTFDGSCNNLRDSLKVIIAISCFVIIVICECANCTKTHSTNCIPSFLRFSKFMRRSAIKATSVLHYLISSSPIVITY</sequence>
<dbReference type="Proteomes" id="UP000267096">
    <property type="component" value="Unassembled WGS sequence"/>
</dbReference>
<evidence type="ECO:0000313" key="3">
    <source>
        <dbReference type="WBParaSite" id="ASIM_0000379101-mRNA-1"/>
    </source>
</evidence>
<reference evidence="3" key="1">
    <citation type="submission" date="2017-02" db="UniProtKB">
        <authorList>
            <consortium name="WormBaseParasite"/>
        </authorList>
    </citation>
    <scope>IDENTIFICATION</scope>
</reference>
<dbReference type="EMBL" id="UYRR01005753">
    <property type="protein sequence ID" value="VDK22000.1"/>
    <property type="molecule type" value="Genomic_DNA"/>
</dbReference>
<dbReference type="WBParaSite" id="ASIM_0000379101-mRNA-1">
    <property type="protein sequence ID" value="ASIM_0000379101-mRNA-1"/>
    <property type="gene ID" value="ASIM_0000379101"/>
</dbReference>
<evidence type="ECO:0000313" key="2">
    <source>
        <dbReference type="Proteomes" id="UP000267096"/>
    </source>
</evidence>
<proteinExistence type="predicted"/>
<accession>A0A0M3J889</accession>
<gene>
    <name evidence="1" type="ORF">ASIM_LOCUS3622</name>
</gene>
<keyword evidence="2" id="KW-1185">Reference proteome</keyword>